<feature type="region of interest" description="Disordered" evidence="9">
    <location>
        <begin position="216"/>
        <end position="242"/>
    </location>
</feature>
<dbReference type="Gene3D" id="3.10.10.10">
    <property type="entry name" value="HIV Type 1 Reverse Transcriptase, subunit A, domain 1"/>
    <property type="match status" value="1"/>
</dbReference>
<dbReference type="GO" id="GO:0004519">
    <property type="term" value="F:endonuclease activity"/>
    <property type="evidence" value="ECO:0007669"/>
    <property type="project" value="UniProtKB-KW"/>
</dbReference>
<dbReference type="InterPro" id="IPR000477">
    <property type="entry name" value="RT_dom"/>
</dbReference>
<dbReference type="PROSITE" id="PS50878">
    <property type="entry name" value="RT_POL"/>
    <property type="match status" value="1"/>
</dbReference>
<organism evidence="13 14">
    <name type="scientific">Batillaria attramentaria</name>
    <dbReference type="NCBI Taxonomy" id="370345"/>
    <lineage>
        <taxon>Eukaryota</taxon>
        <taxon>Metazoa</taxon>
        <taxon>Spiralia</taxon>
        <taxon>Lophotrochozoa</taxon>
        <taxon>Mollusca</taxon>
        <taxon>Gastropoda</taxon>
        <taxon>Caenogastropoda</taxon>
        <taxon>Sorbeoconcha</taxon>
        <taxon>Cerithioidea</taxon>
        <taxon>Batillariidae</taxon>
        <taxon>Batillaria</taxon>
    </lineage>
</organism>
<keyword evidence="8" id="KW-0511">Multifunctional enzyme</keyword>
<dbReference type="PANTHER" id="PTHR37984">
    <property type="entry name" value="PROTEIN CBG26694"/>
    <property type="match status" value="1"/>
</dbReference>
<evidence type="ECO:0000256" key="1">
    <source>
        <dbReference type="ARBA" id="ARBA00022670"/>
    </source>
</evidence>
<dbReference type="InterPro" id="IPR043128">
    <property type="entry name" value="Rev_trsase/Diguanyl_cyclase"/>
</dbReference>
<dbReference type="GO" id="GO:0006508">
    <property type="term" value="P:proteolysis"/>
    <property type="evidence" value="ECO:0007669"/>
    <property type="project" value="UniProtKB-KW"/>
</dbReference>
<dbReference type="InterPro" id="IPR050951">
    <property type="entry name" value="Retrovirus_Pol_polyprotein"/>
</dbReference>
<evidence type="ECO:0000256" key="5">
    <source>
        <dbReference type="ARBA" id="ARBA00022759"/>
    </source>
</evidence>
<evidence type="ECO:0000259" key="12">
    <source>
        <dbReference type="PROSITE" id="PS50994"/>
    </source>
</evidence>
<evidence type="ECO:0000256" key="8">
    <source>
        <dbReference type="ARBA" id="ARBA00023268"/>
    </source>
</evidence>
<dbReference type="PANTHER" id="PTHR37984:SF5">
    <property type="entry name" value="PROTEIN NYNRIN-LIKE"/>
    <property type="match status" value="1"/>
</dbReference>
<dbReference type="Pfam" id="PF00078">
    <property type="entry name" value="RVT_1"/>
    <property type="match status" value="1"/>
</dbReference>
<keyword evidence="2" id="KW-0808">Transferase</keyword>
<dbReference type="PROSITE" id="PS50994">
    <property type="entry name" value="INTEGRASE"/>
    <property type="match status" value="1"/>
</dbReference>
<dbReference type="FunFam" id="3.10.10.10:FF:000007">
    <property type="entry name" value="Retrovirus-related Pol polyprotein from transposon 17.6-like Protein"/>
    <property type="match status" value="1"/>
</dbReference>
<evidence type="ECO:0000313" key="13">
    <source>
        <dbReference type="EMBL" id="KAK7473603.1"/>
    </source>
</evidence>
<feature type="domain" description="Reverse transcriptase" evidence="11">
    <location>
        <begin position="445"/>
        <end position="622"/>
    </location>
</feature>
<feature type="domain" description="Integrase catalytic" evidence="12">
    <location>
        <begin position="984"/>
        <end position="1157"/>
    </location>
</feature>
<dbReference type="EMBL" id="JACVVK020000463">
    <property type="protein sequence ID" value="KAK7473603.1"/>
    <property type="molecule type" value="Genomic_DNA"/>
</dbReference>
<dbReference type="FunFam" id="3.30.70.270:FF:000020">
    <property type="entry name" value="Transposon Tf2-6 polyprotein-like Protein"/>
    <property type="match status" value="1"/>
</dbReference>
<feature type="compositionally biased region" description="Polar residues" evidence="9">
    <location>
        <begin position="230"/>
        <end position="240"/>
    </location>
</feature>
<comment type="caution">
    <text evidence="13">The sequence shown here is derived from an EMBL/GenBank/DDBJ whole genome shotgun (WGS) entry which is preliminary data.</text>
</comment>
<dbReference type="Pfam" id="PF00665">
    <property type="entry name" value="rve"/>
    <property type="match status" value="1"/>
</dbReference>
<dbReference type="SUPFAM" id="SSF56672">
    <property type="entry name" value="DNA/RNA polymerases"/>
    <property type="match status" value="1"/>
</dbReference>
<dbReference type="GO" id="GO:0003964">
    <property type="term" value="F:RNA-directed DNA polymerase activity"/>
    <property type="evidence" value="ECO:0007669"/>
    <property type="project" value="UniProtKB-KW"/>
</dbReference>
<dbReference type="Pfam" id="PF17921">
    <property type="entry name" value="Integrase_H2C2"/>
    <property type="match status" value="1"/>
</dbReference>
<evidence type="ECO:0000256" key="9">
    <source>
        <dbReference type="SAM" id="MobiDB-lite"/>
    </source>
</evidence>
<dbReference type="Pfam" id="PF17919">
    <property type="entry name" value="RT_RNaseH_2"/>
    <property type="match status" value="1"/>
</dbReference>
<keyword evidence="5" id="KW-0255">Endonuclease</keyword>
<keyword evidence="7" id="KW-0695">RNA-directed DNA polymerase</keyword>
<proteinExistence type="predicted"/>
<dbReference type="InterPro" id="IPR001584">
    <property type="entry name" value="Integrase_cat-core"/>
</dbReference>
<dbReference type="Proteomes" id="UP001519460">
    <property type="component" value="Unassembled WGS sequence"/>
</dbReference>
<evidence type="ECO:0000259" key="11">
    <source>
        <dbReference type="PROSITE" id="PS50878"/>
    </source>
</evidence>
<evidence type="ECO:0000256" key="3">
    <source>
        <dbReference type="ARBA" id="ARBA00022695"/>
    </source>
</evidence>
<name>A0ABD0JF91_9CAEN</name>
<dbReference type="CDD" id="cd01647">
    <property type="entry name" value="RT_LTR"/>
    <property type="match status" value="1"/>
</dbReference>
<keyword evidence="4" id="KW-0540">Nuclease</keyword>
<keyword evidence="1" id="KW-0645">Protease</keyword>
<evidence type="ECO:0000256" key="2">
    <source>
        <dbReference type="ARBA" id="ARBA00022679"/>
    </source>
</evidence>
<accession>A0ABD0JF91</accession>
<dbReference type="InterPro" id="IPR041588">
    <property type="entry name" value="Integrase_H2C2"/>
</dbReference>
<evidence type="ECO:0000256" key="7">
    <source>
        <dbReference type="ARBA" id="ARBA00022918"/>
    </source>
</evidence>
<dbReference type="PROSITE" id="PS50175">
    <property type="entry name" value="ASP_PROT_RETROV"/>
    <property type="match status" value="1"/>
</dbReference>
<dbReference type="InterPro" id="IPR001995">
    <property type="entry name" value="Peptidase_A2_cat"/>
</dbReference>
<dbReference type="InterPro" id="IPR055469">
    <property type="entry name" value="DUF7041"/>
</dbReference>
<dbReference type="SUPFAM" id="SSF53098">
    <property type="entry name" value="Ribonuclease H-like"/>
    <property type="match status" value="1"/>
</dbReference>
<keyword evidence="14" id="KW-1185">Reference proteome</keyword>
<dbReference type="Gene3D" id="1.10.340.70">
    <property type="match status" value="1"/>
</dbReference>
<dbReference type="InterPro" id="IPR036397">
    <property type="entry name" value="RNaseH_sf"/>
</dbReference>
<protein>
    <recommendedName>
        <fullName evidence="15">Reverse transcriptase</fullName>
    </recommendedName>
</protein>
<keyword evidence="3" id="KW-0548">Nucleotidyltransferase</keyword>
<dbReference type="Gene3D" id="3.30.70.270">
    <property type="match status" value="2"/>
</dbReference>
<keyword evidence="6" id="KW-0378">Hydrolase</keyword>
<dbReference type="GO" id="GO:0008233">
    <property type="term" value="F:peptidase activity"/>
    <property type="evidence" value="ECO:0007669"/>
    <property type="project" value="UniProtKB-KW"/>
</dbReference>
<feature type="domain" description="Peptidase A2" evidence="10">
    <location>
        <begin position="269"/>
        <end position="342"/>
    </location>
</feature>
<dbReference type="SUPFAM" id="SSF50630">
    <property type="entry name" value="Acid proteases"/>
    <property type="match status" value="1"/>
</dbReference>
<dbReference type="InterPro" id="IPR021109">
    <property type="entry name" value="Peptidase_aspartic_dom_sf"/>
</dbReference>
<reference evidence="13 14" key="1">
    <citation type="journal article" date="2023" name="Sci. Data">
        <title>Genome assembly of the Korean intertidal mud-creeper Batillaria attramentaria.</title>
        <authorList>
            <person name="Patra A.K."/>
            <person name="Ho P.T."/>
            <person name="Jun S."/>
            <person name="Lee S.J."/>
            <person name="Kim Y."/>
            <person name="Won Y.J."/>
        </authorList>
    </citation>
    <scope>NUCLEOTIDE SEQUENCE [LARGE SCALE GENOMIC DNA]</scope>
    <source>
        <strain evidence="13">Wonlab-2016</strain>
    </source>
</reference>
<evidence type="ECO:0000313" key="14">
    <source>
        <dbReference type="Proteomes" id="UP001519460"/>
    </source>
</evidence>
<gene>
    <name evidence="13" type="ORF">BaRGS_00035150</name>
</gene>
<dbReference type="AlphaFoldDB" id="A0ABD0JF91"/>
<dbReference type="InterPro" id="IPR043502">
    <property type="entry name" value="DNA/RNA_pol_sf"/>
</dbReference>
<dbReference type="InterPro" id="IPR012337">
    <property type="entry name" value="RNaseH-like_sf"/>
</dbReference>
<evidence type="ECO:0000259" key="10">
    <source>
        <dbReference type="PROSITE" id="PS50175"/>
    </source>
</evidence>
<dbReference type="CDD" id="cd09274">
    <property type="entry name" value="RNase_HI_RT_Ty3"/>
    <property type="match status" value="1"/>
</dbReference>
<sequence length="1259" mass="141065">MAEIPPAVQLADLAAQLQALNGQANQGINAVTVKLPDFWIKSPEVWFARAEAQFGTKGINQDQTKYDYVVSALDINTAEEMQAILTNPPNEEKYIALKTALIKTFGKTQAQKDAELLHLNGLGDKRPTSLLRKINALNDDPKTLKRALFLANLPSDMRSILAGHNIMDTEVLAEAADRIWETRSLNVQQVSMATPETHGTNLASFSARDMDTQPVEQNVSALRSAKRQRQPPSQRGTTNAPPVCFYHQRFGPDARRCQPGCKFATHTGHSYLVDTGADVSVYPASPQDRKTKSPSMSLTAANGSSIKTWGKRNITLEIRPKHVYTHEFYLADVTRPILGADFFIAHELVIDLKGKRLLSLDNTSVFLKNTDDPMTLAGLSVHPHNEYSDLLHQFPELLTPHFDSTVNKHGVEHHIVTHGPPVHARARRLSPEKLAAAKAEFLKMEEMGIIRRSDSPWSSPLHVVPKAGGQWRPCGDYRQLNNATKDDRYSLPHIQDFNNILTGCKIFSKVDLVRGYHQIPMAPSSVAKTAIITPFGLWEFLRMPFGLKNSAQAFQRLMDGILRDVPFAFVYIDDVLVASRSREEHLDHLRQVFYLLSINGLVINKGKCVFGVPELDFLGHRVSAEGIRPLPDRVASLQDCPTPADRTSLQRFLGMINYYHRFIPHIAGILAPLHAQASGKGQSIQWTESCQTAFEKAKEALKEAVLLHHPIPDAPTSLTVDASNSAIGAQLEQKQGQHWVPLAFFSRKLSDTEKKYSAFDRELLAAYSAIKHFRHFLEGRSFTLYTDHKPLVSALKNQTERSPRQTRHLSYIAEFTTDIQYITGKFNVVADALSRFNINSSHEEHDCCSADNFSPVDSELCCEEFICCSVGNFSQLALDQVQSGEMDSYRTSITGLKLQDVPFGSSTLLCDTSTGVTRPVLPSSWTRPIFDQIHGLSHAGVRPTQHAISQRFVWRGMKRDIRKWCQECHPCQSSKIHRHTRAPLIERPPPTTRFSSLHVDLIGPLPASQGMTYLFTIIDRFTRWPEAIPLPDAHASTCAEALVHHWIARYGVPEEITSDRGSQFTSNLWTECNKLLGIESHKTTAYHPQANGMIERFHRQLKAALKARTTTPSWFTELPLVLLGIRSSWRVDPGCSPAELVYGSTLRLPGEFLQPLDTHAVEPDSSFLKALQRSMRTALPPAPTYHGKQRVYMPSNLASTGFVYVRHDAHRHPLQRPYDGPFRIIDTNDKFYTLDINGRSEKVSVDRLKAAFVTPLTTS</sequence>
<dbReference type="Gene3D" id="2.40.70.10">
    <property type="entry name" value="Acid Proteases"/>
    <property type="match status" value="1"/>
</dbReference>
<evidence type="ECO:0000256" key="4">
    <source>
        <dbReference type="ARBA" id="ARBA00022722"/>
    </source>
</evidence>
<dbReference type="Pfam" id="PF23055">
    <property type="entry name" value="DUF7041"/>
    <property type="match status" value="1"/>
</dbReference>
<dbReference type="FunFam" id="3.30.420.10:FF:000032">
    <property type="entry name" value="Retrovirus-related Pol polyprotein from transposon 297-like Protein"/>
    <property type="match status" value="1"/>
</dbReference>
<dbReference type="InterPro" id="IPR041577">
    <property type="entry name" value="RT_RNaseH_2"/>
</dbReference>
<evidence type="ECO:0000256" key="6">
    <source>
        <dbReference type="ARBA" id="ARBA00022801"/>
    </source>
</evidence>
<evidence type="ECO:0008006" key="15">
    <source>
        <dbReference type="Google" id="ProtNLM"/>
    </source>
</evidence>
<dbReference type="Gene3D" id="3.30.420.10">
    <property type="entry name" value="Ribonuclease H-like superfamily/Ribonuclease H"/>
    <property type="match status" value="1"/>
</dbReference>